<organism evidence="2 3">
    <name type="scientific">Saccharococcus caldoxylosilyticus</name>
    <dbReference type="NCBI Taxonomy" id="81408"/>
    <lineage>
        <taxon>Bacteria</taxon>
        <taxon>Bacillati</taxon>
        <taxon>Bacillota</taxon>
        <taxon>Bacilli</taxon>
        <taxon>Bacillales</taxon>
        <taxon>Anoxybacillaceae</taxon>
        <taxon>Saccharococcus</taxon>
    </lineage>
</organism>
<gene>
    <name evidence="2" type="ORF">B4119_1232</name>
</gene>
<feature type="coiled-coil region" evidence="1">
    <location>
        <begin position="169"/>
        <end position="196"/>
    </location>
</feature>
<dbReference type="Proteomes" id="UP000075455">
    <property type="component" value="Unassembled WGS sequence"/>
</dbReference>
<dbReference type="Pfam" id="PF10368">
    <property type="entry name" value="YkyA"/>
    <property type="match status" value="1"/>
</dbReference>
<evidence type="ECO:0000256" key="1">
    <source>
        <dbReference type="SAM" id="Coils"/>
    </source>
</evidence>
<dbReference type="PROSITE" id="PS51257">
    <property type="entry name" value="PROKAR_LIPOPROTEIN"/>
    <property type="match status" value="1"/>
</dbReference>
<name>A0A150L4V2_9BACL</name>
<dbReference type="SUPFAM" id="SSF140423">
    <property type="entry name" value="MW0975(SA0943)-like"/>
    <property type="match status" value="1"/>
</dbReference>
<dbReference type="InterPro" id="IPR036785">
    <property type="entry name" value="YkyA-like_sf"/>
</dbReference>
<protein>
    <submittedName>
        <fullName evidence="2">Uncharacterized protein</fullName>
    </submittedName>
</protein>
<accession>A0A150L4V2</accession>
<sequence length="219" mass="26186">MGKEEKTLQKMMQRWMGFIAALLLLAGCSHLIGKQEVLSAVQKMAAYEKDAIEEQKKLTELEQKQNALYARMMSYGFKHFTKVAQLAKEALTIIEERRKYLAGEYKAMHSGKRQLNVIKREMSGLHDEHAKQQINQFVEVAEQRYETYDKLYVQYKEMLTLEKELYILLQNKDVTAERLQQQIDRINERYRNIMDINGQFNVYTKKYNREKKQLYHMWK</sequence>
<feature type="coiled-coil region" evidence="1">
    <location>
        <begin position="44"/>
        <end position="71"/>
    </location>
</feature>
<proteinExistence type="predicted"/>
<comment type="caution">
    <text evidence="2">The sequence shown here is derived from an EMBL/GenBank/DDBJ whole genome shotgun (WGS) entry which is preliminary data.</text>
</comment>
<evidence type="ECO:0000313" key="2">
    <source>
        <dbReference type="EMBL" id="KYD07320.1"/>
    </source>
</evidence>
<reference evidence="2 3" key="1">
    <citation type="submission" date="2016-01" db="EMBL/GenBank/DDBJ databases">
        <title>Draft Genome Sequences of Seven Thermophilic Sporeformers Isolated from Foods.</title>
        <authorList>
            <person name="Berendsen E.M."/>
            <person name="Wells-Bennik M.H."/>
            <person name="Krawcyk A.O."/>
            <person name="De Jong A."/>
            <person name="Holsappel S."/>
            <person name="Eijlander R.T."/>
            <person name="Kuipers O.P."/>
        </authorList>
    </citation>
    <scope>NUCLEOTIDE SEQUENCE [LARGE SCALE GENOMIC DNA]</scope>
    <source>
        <strain evidence="2 3">B4119</strain>
    </source>
</reference>
<evidence type="ECO:0000313" key="3">
    <source>
        <dbReference type="Proteomes" id="UP000075455"/>
    </source>
</evidence>
<dbReference type="AlphaFoldDB" id="A0A150L4V2"/>
<dbReference type="STRING" id="81408.B4119_1232"/>
<dbReference type="EMBL" id="LQYS01000120">
    <property type="protein sequence ID" value="KYD07320.1"/>
    <property type="molecule type" value="Genomic_DNA"/>
</dbReference>
<dbReference type="eggNOG" id="COG0497">
    <property type="taxonomic scope" value="Bacteria"/>
</dbReference>
<dbReference type="PATRIC" id="fig|81408.3.peg.1711"/>
<dbReference type="Gene3D" id="1.20.120.570">
    <property type="entry name" value="YkyA-like"/>
    <property type="match status" value="1"/>
</dbReference>
<dbReference type="InterPro" id="IPR019454">
    <property type="entry name" value="Lipoprot_YkyA-like"/>
</dbReference>
<keyword evidence="1" id="KW-0175">Coiled coil</keyword>